<evidence type="ECO:0000256" key="5">
    <source>
        <dbReference type="SAM" id="MobiDB-lite"/>
    </source>
</evidence>
<reference evidence="9 10" key="1">
    <citation type="journal article" date="2020" name="G3 (Bethesda)">
        <title>Improved Reference Genome for Cyclotella cryptica CCMP332, a Model for Cell Wall Morphogenesis, Salinity Adaptation, and Lipid Production in Diatoms (Bacillariophyta).</title>
        <authorList>
            <person name="Roberts W.R."/>
            <person name="Downey K.M."/>
            <person name="Ruck E.C."/>
            <person name="Traller J.C."/>
            <person name="Alverson A.J."/>
        </authorList>
    </citation>
    <scope>NUCLEOTIDE SEQUENCE [LARGE SCALE GENOMIC DNA]</scope>
    <source>
        <strain evidence="9 10">CCMP332</strain>
    </source>
</reference>
<evidence type="ECO:0000313" key="9">
    <source>
        <dbReference type="EMBL" id="KAL3790040.1"/>
    </source>
</evidence>
<proteinExistence type="predicted"/>
<comment type="caution">
    <text evidence="9">The sequence shown here is derived from an EMBL/GenBank/DDBJ whole genome shotgun (WGS) entry which is preliminary data.</text>
</comment>
<dbReference type="InterPro" id="IPR013083">
    <property type="entry name" value="Znf_RING/FYVE/PHD"/>
</dbReference>
<evidence type="ECO:0000313" key="10">
    <source>
        <dbReference type="Proteomes" id="UP001516023"/>
    </source>
</evidence>
<evidence type="ECO:0000256" key="1">
    <source>
        <dbReference type="ARBA" id="ARBA00022723"/>
    </source>
</evidence>
<dbReference type="Pfam" id="PF05495">
    <property type="entry name" value="zf-CHY"/>
    <property type="match status" value="1"/>
</dbReference>
<dbReference type="Pfam" id="PF13639">
    <property type="entry name" value="zf-RING_2"/>
    <property type="match status" value="1"/>
</dbReference>
<dbReference type="SUPFAM" id="SSF161219">
    <property type="entry name" value="CHY zinc finger-like"/>
    <property type="match status" value="1"/>
</dbReference>
<evidence type="ECO:0000259" key="7">
    <source>
        <dbReference type="PROSITE" id="PS51266"/>
    </source>
</evidence>
<sequence length="848" mass="93905">MSSPAASSAPNDSNTSTSSRRAKNLFGDCALVEIIHLHECFRGALRALEVDVTELCREISKTSEDAAVKPTDRLIDLERRVAGRFTVIWSVFRAHSAAEDEFIWPALKAKQVSLPDGACSPCHSPSHNGSVDSVTIVQQQQQQVVGEVAAIANGVDAQEGERQQQQRERAHSVTVHQIEQEEYEEDHADEERMFNSINELLSKLREELLQGRINDDGSSLQEAAKMLLDGTGNLMHHLLTHLDKEETHCMPLVAQYLTKSEINDLVGKIMGKRSSELMSQILTMAVQNLNDSDRDDMVRYMKQAMVGTFFERWLKMGGWISSSSLASGSVDPGEIDDGGGKIPSNQQSTNEDARSASSDGLDSSNSQDERKPTSTPSTTVADATTSVQQRESNDHSSCCCNNTSSPSDHGPESYTSAAELEKLIRAIGTNPNLDTKQKNLTIQGLRDSVWKSNCRVSKRKREDGGDGTDVDQHLMQAGHVSSSMAVGTNAATSRSESVVQPTERGHPHQTHHLSFSISQGVGTRFKRETPPSSYFTKSKDGEVKLVWSSDPNSKTLFHPNDGTVPLFSTSELAPTYHDGGINRILGCPHYARSCKLRHPTSGKLYTCRLCCEQSRDMATQDKDSPLDRYEVKEILCMRCGALQPASEKCVNPKCESRGKPFARYTCKICNFYDDSPNKAIYHCPFCNVCRSGQGLGIDYRHCMRCNACVSLTDDHNCIPQRLQGYCPICHETMFESTEPLRGLKCGHVMHLSCFTMYMRGTCYTCPLCKKSADDMSEYFALLDSAVRMQPMPSAYAATTSNIYCQDCGKMGNVSYHFVGLKCCHCGSYNTRELQRVDANIMASLFQEY</sequence>
<feature type="domain" description="RING-type" evidence="6">
    <location>
        <begin position="726"/>
        <end position="769"/>
    </location>
</feature>
<dbReference type="InterPro" id="IPR008913">
    <property type="entry name" value="Znf_CHY"/>
</dbReference>
<feature type="compositionally biased region" description="Polar residues" evidence="5">
    <location>
        <begin position="373"/>
        <end position="390"/>
    </location>
</feature>
<dbReference type="InterPro" id="IPR001841">
    <property type="entry name" value="Znf_RING"/>
</dbReference>
<dbReference type="CDD" id="cd16464">
    <property type="entry name" value="RING-H2_Pirh2-like"/>
    <property type="match status" value="1"/>
</dbReference>
<keyword evidence="1" id="KW-0479">Metal-binding</keyword>
<dbReference type="Pfam" id="PF14599">
    <property type="entry name" value="zinc_ribbon_6"/>
    <property type="match status" value="1"/>
</dbReference>
<dbReference type="GO" id="GO:0008270">
    <property type="term" value="F:zinc ion binding"/>
    <property type="evidence" value="ECO:0007669"/>
    <property type="project" value="UniProtKB-KW"/>
</dbReference>
<evidence type="ECO:0000256" key="3">
    <source>
        <dbReference type="ARBA" id="ARBA00022833"/>
    </source>
</evidence>
<dbReference type="PANTHER" id="PTHR21319:SF0">
    <property type="entry name" value="AND RING FINGER DOMAIN PROTEIN, PUTATIVE (AFU_ORTHOLOGUE AFUA_1G08900)-RELATED"/>
    <property type="match status" value="1"/>
</dbReference>
<evidence type="ECO:0000256" key="2">
    <source>
        <dbReference type="ARBA" id="ARBA00022771"/>
    </source>
</evidence>
<organism evidence="9 10">
    <name type="scientific">Cyclotella cryptica</name>
    <dbReference type="NCBI Taxonomy" id="29204"/>
    <lineage>
        <taxon>Eukaryota</taxon>
        <taxon>Sar</taxon>
        <taxon>Stramenopiles</taxon>
        <taxon>Ochrophyta</taxon>
        <taxon>Bacillariophyta</taxon>
        <taxon>Coscinodiscophyceae</taxon>
        <taxon>Thalassiosirophycidae</taxon>
        <taxon>Stephanodiscales</taxon>
        <taxon>Stephanodiscaceae</taxon>
        <taxon>Cyclotella</taxon>
    </lineage>
</organism>
<dbReference type="SUPFAM" id="SSF161245">
    <property type="entry name" value="Zinc hairpin stack"/>
    <property type="match status" value="1"/>
</dbReference>
<dbReference type="PROSITE" id="PS50089">
    <property type="entry name" value="ZF_RING_2"/>
    <property type="match status" value="1"/>
</dbReference>
<dbReference type="Proteomes" id="UP001516023">
    <property type="component" value="Unassembled WGS sequence"/>
</dbReference>
<gene>
    <name evidence="9" type="ORF">HJC23_011396</name>
</gene>
<dbReference type="EMBL" id="JABMIG020000134">
    <property type="protein sequence ID" value="KAL3790040.1"/>
    <property type="molecule type" value="Genomic_DNA"/>
</dbReference>
<dbReference type="Gene3D" id="2.20.28.10">
    <property type="match status" value="1"/>
</dbReference>
<keyword evidence="10" id="KW-1185">Reference proteome</keyword>
<dbReference type="Gene3D" id="1.20.120.520">
    <property type="entry name" value="nmb1532 protein domain like"/>
    <property type="match status" value="1"/>
</dbReference>
<dbReference type="AlphaFoldDB" id="A0ABD3PPS3"/>
<name>A0ABD3PPS3_9STRA</name>
<keyword evidence="3" id="KW-0862">Zinc</keyword>
<dbReference type="SMART" id="SM00184">
    <property type="entry name" value="RING"/>
    <property type="match status" value="1"/>
</dbReference>
<feature type="domain" description="CHY-type" evidence="7">
    <location>
        <begin position="580"/>
        <end position="656"/>
    </location>
</feature>
<evidence type="ECO:0000259" key="6">
    <source>
        <dbReference type="PROSITE" id="PS50089"/>
    </source>
</evidence>
<dbReference type="Gene3D" id="3.30.40.10">
    <property type="entry name" value="Zinc/RING finger domain, C3HC4 (zinc finger)"/>
    <property type="match status" value="1"/>
</dbReference>
<dbReference type="InterPro" id="IPR017921">
    <property type="entry name" value="Znf_CTCHY"/>
</dbReference>
<dbReference type="PROSITE" id="PS51270">
    <property type="entry name" value="ZF_CTCHY"/>
    <property type="match status" value="1"/>
</dbReference>
<dbReference type="InterPro" id="IPR037274">
    <property type="entry name" value="Znf_CHY_sf"/>
</dbReference>
<protein>
    <recommendedName>
        <fullName evidence="11">Zinc finger protein</fullName>
    </recommendedName>
</protein>
<dbReference type="PROSITE" id="PS51266">
    <property type="entry name" value="ZF_CHY"/>
    <property type="match status" value="1"/>
</dbReference>
<feature type="region of interest" description="Disordered" evidence="5">
    <location>
        <begin position="326"/>
        <end position="414"/>
    </location>
</feature>
<evidence type="ECO:0000256" key="4">
    <source>
        <dbReference type="PROSITE-ProRule" id="PRU00601"/>
    </source>
</evidence>
<evidence type="ECO:0000259" key="8">
    <source>
        <dbReference type="PROSITE" id="PS51270"/>
    </source>
</evidence>
<dbReference type="CDD" id="cd12108">
    <property type="entry name" value="Hr-like"/>
    <property type="match status" value="1"/>
</dbReference>
<feature type="compositionally biased region" description="Low complexity" evidence="5">
    <location>
        <begin position="1"/>
        <end position="19"/>
    </location>
</feature>
<dbReference type="InterPro" id="IPR037275">
    <property type="entry name" value="Znf_CTCHY_sf"/>
</dbReference>
<feature type="domain" description="CTCHY-type" evidence="8">
    <location>
        <begin position="661"/>
        <end position="725"/>
    </location>
</feature>
<feature type="compositionally biased region" description="Low complexity" evidence="5">
    <location>
        <begin position="355"/>
        <end position="366"/>
    </location>
</feature>
<dbReference type="SUPFAM" id="SSF57850">
    <property type="entry name" value="RING/U-box"/>
    <property type="match status" value="1"/>
</dbReference>
<dbReference type="InterPro" id="IPR039512">
    <property type="entry name" value="RCHY1_zinc-ribbon"/>
</dbReference>
<feature type="region of interest" description="Disordered" evidence="5">
    <location>
        <begin position="1"/>
        <end position="20"/>
    </location>
</feature>
<evidence type="ECO:0008006" key="11">
    <source>
        <dbReference type="Google" id="ProtNLM"/>
    </source>
</evidence>
<dbReference type="PANTHER" id="PTHR21319">
    <property type="entry name" value="RING FINGER AND CHY ZINC FINGER DOMAIN-CONTAINING PROTEIN 1"/>
    <property type="match status" value="1"/>
</dbReference>
<keyword evidence="2 4" id="KW-0863">Zinc-finger</keyword>
<accession>A0ABD3PPS3</accession>